<protein>
    <submittedName>
        <fullName evidence="2">Uncharacterized protein</fullName>
    </submittedName>
</protein>
<feature type="chain" id="PRO_5001461792" evidence="1">
    <location>
        <begin position="26"/>
        <end position="192"/>
    </location>
</feature>
<dbReference type="PROSITE" id="PS51257">
    <property type="entry name" value="PROKAR_LIPOPROTEIN"/>
    <property type="match status" value="1"/>
</dbReference>
<evidence type="ECO:0000313" key="3">
    <source>
        <dbReference type="Proteomes" id="UP000020218"/>
    </source>
</evidence>
<name>A0A011PS33_9PROT</name>
<feature type="signal peptide" evidence="1">
    <location>
        <begin position="1"/>
        <end position="25"/>
    </location>
</feature>
<evidence type="ECO:0000313" key="2">
    <source>
        <dbReference type="EMBL" id="EXI69159.1"/>
    </source>
</evidence>
<sequence>MNTSACRLSWCRLHVLLVTALLALAACTNHVPLPGSVRYGAVSPSYTVLVENATGGATTVLPSEFGRAKGFPQKVLPSGDSLALSLQVRRFGVGSDDHVGSHQVLDSPYLDQDGANTAVARLRHADELYELVIDLESERWFDALTASTAQATTLPIRLTDFRSSRWVLCPPEGNRPPVALCAAKGPPNHPRR</sequence>
<proteinExistence type="predicted"/>
<dbReference type="Proteomes" id="UP000020218">
    <property type="component" value="Unassembled WGS sequence"/>
</dbReference>
<dbReference type="STRING" id="1454001.AW08_00366"/>
<comment type="caution">
    <text evidence="2">The sequence shown here is derived from an EMBL/GenBank/DDBJ whole genome shotgun (WGS) entry which is preliminary data.</text>
</comment>
<keyword evidence="3" id="KW-1185">Reference proteome</keyword>
<dbReference type="AlphaFoldDB" id="A0A011PS33"/>
<accession>A0A011PS33</accession>
<evidence type="ECO:0000256" key="1">
    <source>
        <dbReference type="SAM" id="SignalP"/>
    </source>
</evidence>
<reference evidence="2" key="1">
    <citation type="submission" date="2014-02" db="EMBL/GenBank/DDBJ databases">
        <title>Expanding our view of genomic diversity in Candidatus Accumulibacter clades.</title>
        <authorList>
            <person name="Skennerton C.T."/>
            <person name="Barr J.J."/>
            <person name="Slater F.R."/>
            <person name="Bond P.L."/>
            <person name="Tyson G.W."/>
        </authorList>
    </citation>
    <scope>NUCLEOTIDE SEQUENCE [LARGE SCALE GENOMIC DNA]</scope>
</reference>
<dbReference type="EMBL" id="JFAX01000002">
    <property type="protein sequence ID" value="EXI69159.1"/>
    <property type="molecule type" value="Genomic_DNA"/>
</dbReference>
<organism evidence="2 3">
    <name type="scientific">Candidatus Accumulibacter adjunctus</name>
    <dbReference type="NCBI Taxonomy" id="1454001"/>
    <lineage>
        <taxon>Bacteria</taxon>
        <taxon>Pseudomonadati</taxon>
        <taxon>Pseudomonadota</taxon>
        <taxon>Betaproteobacteria</taxon>
        <taxon>Candidatus Accumulibacter</taxon>
    </lineage>
</organism>
<gene>
    <name evidence="2" type="ORF">AW08_00366</name>
</gene>
<keyword evidence="1" id="KW-0732">Signal</keyword>